<dbReference type="OrthoDB" id="40823at2759"/>
<reference evidence="2 3" key="1">
    <citation type="journal article" date="2010" name="Nature">
        <title>Genome sequencing and analysis of the model grass Brachypodium distachyon.</title>
        <authorList>
            <consortium name="International Brachypodium Initiative"/>
        </authorList>
    </citation>
    <scope>NUCLEOTIDE SEQUENCE [LARGE SCALE GENOMIC DNA]</scope>
    <source>
        <strain evidence="2 3">Bd21</strain>
    </source>
</reference>
<name>A0A2K2DTN2_BRADI</name>
<gene>
    <name evidence="2" type="ORF">BRADI_1g66258v3</name>
</gene>
<dbReference type="STRING" id="15368.A0A2K2DTN2"/>
<keyword evidence="4" id="KW-1185">Reference proteome</keyword>
<reference evidence="3" key="3">
    <citation type="submission" date="2018-08" db="UniProtKB">
        <authorList>
            <consortium name="EnsemblPlants"/>
        </authorList>
    </citation>
    <scope>IDENTIFICATION</scope>
    <source>
        <strain evidence="3">cv. Bd21</strain>
    </source>
</reference>
<accession>A0A2K2DTN2</accession>
<feature type="transmembrane region" description="Helical" evidence="1">
    <location>
        <begin position="6"/>
        <end position="25"/>
    </location>
</feature>
<feature type="transmembrane region" description="Helical" evidence="1">
    <location>
        <begin position="32"/>
        <end position="53"/>
    </location>
</feature>
<keyword evidence="1" id="KW-0812">Transmembrane</keyword>
<sequence>MIWVHFWRMVFILSYTLLLTARIAAGWFYTSINYCSLCCLKCFIVFLVVVWVIQEFTTFHVLKYVILFTGVMNSLFSV</sequence>
<feature type="transmembrane region" description="Helical" evidence="1">
    <location>
        <begin position="59"/>
        <end position="76"/>
    </location>
</feature>
<evidence type="ECO:0000313" key="3">
    <source>
        <dbReference type="EnsemblPlants" id="PNT77637"/>
    </source>
</evidence>
<organism evidence="2">
    <name type="scientific">Brachypodium distachyon</name>
    <name type="common">Purple false brome</name>
    <name type="synonym">Trachynia distachya</name>
    <dbReference type="NCBI Taxonomy" id="15368"/>
    <lineage>
        <taxon>Eukaryota</taxon>
        <taxon>Viridiplantae</taxon>
        <taxon>Streptophyta</taxon>
        <taxon>Embryophyta</taxon>
        <taxon>Tracheophyta</taxon>
        <taxon>Spermatophyta</taxon>
        <taxon>Magnoliopsida</taxon>
        <taxon>Liliopsida</taxon>
        <taxon>Poales</taxon>
        <taxon>Poaceae</taxon>
        <taxon>BOP clade</taxon>
        <taxon>Pooideae</taxon>
        <taxon>Stipodae</taxon>
        <taxon>Brachypodieae</taxon>
        <taxon>Brachypodium</taxon>
    </lineage>
</organism>
<dbReference type="Proteomes" id="UP000008810">
    <property type="component" value="Chromosome 1"/>
</dbReference>
<protein>
    <submittedName>
        <fullName evidence="2 3">Uncharacterized protein</fullName>
    </submittedName>
</protein>
<dbReference type="EnsemblPlants" id="PNT77637">
    <property type="protein sequence ID" value="PNT77637"/>
    <property type="gene ID" value="BRADI_1g66258v3"/>
</dbReference>
<dbReference type="InParanoid" id="A0A2K2DTN2"/>
<reference evidence="2" key="2">
    <citation type="submission" date="2017-06" db="EMBL/GenBank/DDBJ databases">
        <title>WGS assembly of Brachypodium distachyon.</title>
        <authorList>
            <consortium name="The International Brachypodium Initiative"/>
            <person name="Lucas S."/>
            <person name="Harmon-Smith M."/>
            <person name="Lail K."/>
            <person name="Tice H."/>
            <person name="Grimwood J."/>
            <person name="Bruce D."/>
            <person name="Barry K."/>
            <person name="Shu S."/>
            <person name="Lindquist E."/>
            <person name="Wang M."/>
            <person name="Pitluck S."/>
            <person name="Vogel J.P."/>
            <person name="Garvin D.F."/>
            <person name="Mockler T.C."/>
            <person name="Schmutz J."/>
            <person name="Rokhsar D."/>
            <person name="Bevan M.W."/>
        </authorList>
    </citation>
    <scope>NUCLEOTIDE SEQUENCE</scope>
    <source>
        <strain evidence="2">Bd21</strain>
    </source>
</reference>
<dbReference type="AlphaFoldDB" id="A0A2K2DTN2"/>
<evidence type="ECO:0000313" key="4">
    <source>
        <dbReference type="Proteomes" id="UP000008810"/>
    </source>
</evidence>
<keyword evidence="1" id="KW-0472">Membrane</keyword>
<evidence type="ECO:0000313" key="2">
    <source>
        <dbReference type="EMBL" id="PNT77637.1"/>
    </source>
</evidence>
<dbReference type="EMBL" id="CM000880">
    <property type="protein sequence ID" value="PNT77637.1"/>
    <property type="molecule type" value="Genomic_DNA"/>
</dbReference>
<evidence type="ECO:0000256" key="1">
    <source>
        <dbReference type="SAM" id="Phobius"/>
    </source>
</evidence>
<keyword evidence="1" id="KW-1133">Transmembrane helix</keyword>
<dbReference type="Gramene" id="PNT77637">
    <property type="protein sequence ID" value="PNT77637"/>
    <property type="gene ID" value="BRADI_1g66258v3"/>
</dbReference>
<proteinExistence type="predicted"/>